<dbReference type="PROSITE" id="PS50263">
    <property type="entry name" value="CN_HYDROLASE"/>
    <property type="match status" value="1"/>
</dbReference>
<organism evidence="3 4">
    <name type="scientific">Ruminococcus bovis</name>
    <dbReference type="NCBI Taxonomy" id="2564099"/>
    <lineage>
        <taxon>Bacteria</taxon>
        <taxon>Bacillati</taxon>
        <taxon>Bacillota</taxon>
        <taxon>Clostridia</taxon>
        <taxon>Eubacteriales</taxon>
        <taxon>Oscillospiraceae</taxon>
        <taxon>Ruminococcus</taxon>
    </lineage>
</organism>
<dbReference type="PANTHER" id="PTHR23088:SF27">
    <property type="entry name" value="DEAMINATED GLUTATHIONE AMIDASE"/>
    <property type="match status" value="1"/>
</dbReference>
<evidence type="ECO:0000256" key="1">
    <source>
        <dbReference type="ARBA" id="ARBA00010613"/>
    </source>
</evidence>
<name>A0A4P8XU03_9FIRM</name>
<dbReference type="GO" id="GO:0016787">
    <property type="term" value="F:hydrolase activity"/>
    <property type="evidence" value="ECO:0007669"/>
    <property type="project" value="UniProtKB-KW"/>
</dbReference>
<accession>A0A4P8XU03</accession>
<protein>
    <submittedName>
        <fullName evidence="3">Carbon-nitrogen family hydrolase</fullName>
    </submittedName>
</protein>
<keyword evidence="3" id="KW-0378">Hydrolase</keyword>
<dbReference type="PANTHER" id="PTHR23088">
    <property type="entry name" value="NITRILASE-RELATED"/>
    <property type="match status" value="1"/>
</dbReference>
<dbReference type="EMBL" id="CP039381">
    <property type="protein sequence ID" value="QCT06481.1"/>
    <property type="molecule type" value="Genomic_DNA"/>
</dbReference>
<dbReference type="KEGG" id="ruj:E5Z56_03525"/>
<dbReference type="Proteomes" id="UP000301475">
    <property type="component" value="Chromosome"/>
</dbReference>
<dbReference type="InterPro" id="IPR003010">
    <property type="entry name" value="C-N_Hydrolase"/>
</dbReference>
<dbReference type="OrthoDB" id="9811121at2"/>
<reference evidence="3 4" key="1">
    <citation type="submission" date="2019-04" db="EMBL/GenBank/DDBJ databases">
        <authorList>
            <person name="Embree M."/>
            <person name="Gaffney J.R."/>
        </authorList>
    </citation>
    <scope>NUCLEOTIDE SEQUENCE [LARGE SCALE GENOMIC DNA]</scope>
    <source>
        <strain evidence="3 4">JE7A12</strain>
    </source>
</reference>
<sequence length="258" mass="29377">MKIALFQSDIDWCNKKENYVVAKKKISEASGLGCEVIFFPEMSFTGFTMNINVSKEKNDETIEYIKPLAKENNIAVGFGYVKDLGSKCENHYAVVDSSGEVISDYAKIHPFSAGYESEHFVGGSEITKYKINGMNFSTFICYDLRFPEIFQAVRKDSDIIVVPANWPRSRSVHWKTLLKARAIETECYVLGINCVGVHDDTYYSGDTMAINPFGEVIKCVSNIQDLLVVNINNDVAEYREKLNTNKDRRPDLYKKFLY</sequence>
<dbReference type="Gene3D" id="3.60.110.10">
    <property type="entry name" value="Carbon-nitrogen hydrolase"/>
    <property type="match status" value="1"/>
</dbReference>
<keyword evidence="4" id="KW-1185">Reference proteome</keyword>
<dbReference type="InterPro" id="IPR036526">
    <property type="entry name" value="C-N_Hydrolase_sf"/>
</dbReference>
<evidence type="ECO:0000313" key="4">
    <source>
        <dbReference type="Proteomes" id="UP000301475"/>
    </source>
</evidence>
<feature type="domain" description="CN hydrolase" evidence="2">
    <location>
        <begin position="1"/>
        <end position="233"/>
    </location>
</feature>
<evidence type="ECO:0000259" key="2">
    <source>
        <dbReference type="PROSITE" id="PS50263"/>
    </source>
</evidence>
<dbReference type="SUPFAM" id="SSF56317">
    <property type="entry name" value="Carbon-nitrogen hydrolase"/>
    <property type="match status" value="1"/>
</dbReference>
<dbReference type="AlphaFoldDB" id="A0A4P8XU03"/>
<evidence type="ECO:0000313" key="3">
    <source>
        <dbReference type="EMBL" id="QCT06481.1"/>
    </source>
</evidence>
<proteinExistence type="inferred from homology"/>
<dbReference type="Pfam" id="PF00795">
    <property type="entry name" value="CN_hydrolase"/>
    <property type="match status" value="1"/>
</dbReference>
<comment type="similarity">
    <text evidence="1">Belongs to the carbon-nitrogen hydrolase superfamily. NIT1/NIT2 family.</text>
</comment>
<dbReference type="RefSeq" id="WP_138156551.1">
    <property type="nucleotide sequence ID" value="NZ_CP039381.1"/>
</dbReference>
<gene>
    <name evidence="3" type="ORF">E5Z56_03525</name>
</gene>